<dbReference type="AlphaFoldDB" id="A0A542Y8T2"/>
<evidence type="ECO:0000313" key="1">
    <source>
        <dbReference type="EMBL" id="TQL44492.1"/>
    </source>
</evidence>
<dbReference type="Gene3D" id="3.40.50.12580">
    <property type="match status" value="1"/>
</dbReference>
<keyword evidence="1" id="KW-0808">Transferase</keyword>
<dbReference type="EMBL" id="VFON01000001">
    <property type="protein sequence ID" value="TQL44492.1"/>
    <property type="molecule type" value="Genomic_DNA"/>
</dbReference>
<accession>A0A542Y8T2</accession>
<reference evidence="1 2" key="1">
    <citation type="submission" date="2019-06" db="EMBL/GenBank/DDBJ databases">
        <title>Sequencing the genomes of 1000 actinobacteria strains.</title>
        <authorList>
            <person name="Klenk H.-P."/>
        </authorList>
    </citation>
    <scope>NUCLEOTIDE SEQUENCE [LARGE SCALE GENOMIC DNA]</scope>
    <source>
        <strain evidence="1 2">DSM 8803</strain>
    </source>
</reference>
<organism evidence="1 2">
    <name type="scientific">Leucobacter komagatae</name>
    <dbReference type="NCBI Taxonomy" id="55969"/>
    <lineage>
        <taxon>Bacteria</taxon>
        <taxon>Bacillati</taxon>
        <taxon>Actinomycetota</taxon>
        <taxon>Actinomycetes</taxon>
        <taxon>Micrococcales</taxon>
        <taxon>Microbacteriaceae</taxon>
        <taxon>Leucobacter</taxon>
    </lineage>
</organism>
<dbReference type="GO" id="GO:0047355">
    <property type="term" value="F:CDP-glycerol glycerophosphotransferase activity"/>
    <property type="evidence" value="ECO:0007669"/>
    <property type="project" value="InterPro"/>
</dbReference>
<name>A0A542Y8T2_9MICO</name>
<dbReference type="RefSeq" id="WP_141887670.1">
    <property type="nucleotide sequence ID" value="NZ_BAAAUY010000020.1"/>
</dbReference>
<dbReference type="Proteomes" id="UP000319094">
    <property type="component" value="Unassembled WGS sequence"/>
</dbReference>
<proteinExistence type="predicted"/>
<comment type="caution">
    <text evidence="1">The sequence shown here is derived from an EMBL/GenBank/DDBJ whole genome shotgun (WGS) entry which is preliminary data.</text>
</comment>
<dbReference type="Pfam" id="PF04464">
    <property type="entry name" value="Glyphos_transf"/>
    <property type="match status" value="1"/>
</dbReference>
<dbReference type="GO" id="GO:0016020">
    <property type="term" value="C:membrane"/>
    <property type="evidence" value="ECO:0007669"/>
    <property type="project" value="InterPro"/>
</dbReference>
<sequence length="324" mass="36430">MPETLLARLRRGHLVSRGWGRAVREARSIITTATLSMTRPQPRHAAIVTLNADEENATVQAVFLGDSGEFDRIVLVTPSPEISRIAVGMAARRLELEMPPQLEYRKLSYRALLGAYRRSRDTYSTHVLLPGRDFSKKRRHVHLTHGSGPKPDTTFRAPTNVLASITPQWVEQQLKEYKLPPDTEVIEYMPRLEIMRRSVGDTSILEKLGLDPTKPLVVWAPTYRVTRRGREVRVSGSPFDSHRPAIPEAISQLATAFGARIVVKPHPRDETSFENINAIVFTNEALRCIGLTSYEIFGAATVVVTDYSSISSERKYMGLAYRLV</sequence>
<dbReference type="InterPro" id="IPR007554">
    <property type="entry name" value="Glycerophosphate_synth"/>
</dbReference>
<dbReference type="InterPro" id="IPR043148">
    <property type="entry name" value="TagF_C"/>
</dbReference>
<dbReference type="SUPFAM" id="SSF53756">
    <property type="entry name" value="UDP-Glycosyltransferase/glycogen phosphorylase"/>
    <property type="match status" value="1"/>
</dbReference>
<keyword evidence="2" id="KW-1185">Reference proteome</keyword>
<protein>
    <submittedName>
        <fullName evidence="1">CDP-glycerol:poly(Glycerophosphate) glycerophosphotransferase</fullName>
    </submittedName>
</protein>
<dbReference type="OrthoDB" id="8549922at2"/>
<gene>
    <name evidence="1" type="ORF">FB468_2551</name>
</gene>
<evidence type="ECO:0000313" key="2">
    <source>
        <dbReference type="Proteomes" id="UP000319094"/>
    </source>
</evidence>